<feature type="coiled-coil region" evidence="1">
    <location>
        <begin position="615"/>
        <end position="709"/>
    </location>
</feature>
<feature type="coiled-coil region" evidence="1">
    <location>
        <begin position="1"/>
        <end position="59"/>
    </location>
</feature>
<dbReference type="Gene3D" id="1.20.120.1490">
    <property type="match status" value="1"/>
</dbReference>
<feature type="transmembrane region" description="Helical" evidence="2">
    <location>
        <begin position="211"/>
        <end position="232"/>
    </location>
</feature>
<reference evidence="4" key="1">
    <citation type="submission" date="2016-10" db="EMBL/GenBank/DDBJ databases">
        <authorList>
            <person name="Varghese N."/>
            <person name="Submissions S."/>
        </authorList>
    </citation>
    <scope>NUCLEOTIDE SEQUENCE [LARGE SCALE GENOMIC DNA]</scope>
    <source>
        <strain evidence="4">OR362-8,ATCC BAA-1266,JCM 13504</strain>
    </source>
</reference>
<evidence type="ECO:0000313" key="4">
    <source>
        <dbReference type="Proteomes" id="UP000199029"/>
    </source>
</evidence>
<gene>
    <name evidence="3" type="ORF">SAMN04515668_0359</name>
</gene>
<protein>
    <submittedName>
        <fullName evidence="3">Uncharacterized protein</fullName>
    </submittedName>
</protein>
<keyword evidence="2" id="KW-0812">Transmembrane</keyword>
<evidence type="ECO:0000256" key="2">
    <source>
        <dbReference type="SAM" id="Phobius"/>
    </source>
</evidence>
<proteinExistence type="predicted"/>
<keyword evidence="4" id="KW-1185">Reference proteome</keyword>
<name>A0A1I5T8F8_HYMAR</name>
<evidence type="ECO:0000313" key="3">
    <source>
        <dbReference type="EMBL" id="SFP79228.1"/>
    </source>
</evidence>
<dbReference type="STRING" id="1227077.SAMN04515668_0359"/>
<dbReference type="AlphaFoldDB" id="A0A1I5T8F8"/>
<dbReference type="Proteomes" id="UP000199029">
    <property type="component" value="Unassembled WGS sequence"/>
</dbReference>
<dbReference type="EMBL" id="FOXS01000001">
    <property type="protein sequence ID" value="SFP79228.1"/>
    <property type="molecule type" value="Genomic_DNA"/>
</dbReference>
<sequence>MDDARNQLADATKKLKELDAQLEGLGQDSDAGKKIVAQMAAAAKQVQSLTAEIDGLSESLDDIKPGTVPALRAEVEALEKAFNLTVIGTKEYDAALLALGRRKGDLKSLEDSLDALAPKERAAAFVDMANGLAGVVGVSVAAGEALGLSANSAAEYEKKMQTVVAVTSAFEAISKAVNSESRANIKNLLATARAYLTGGEAATSSGKAARLAIAGTGIGLLIIALAFVVTNWEKLTKTVVGSEAGFARVKATASGLFDGLIASVKAGAEALTKFVTGDFSGAAATMRGAGKKIGDAYNAGFQESMFEGYKVQLALQVEHNARLIEIAKAKGKDTFAAEEKQLKDRYVLLDRNNKDELKQSEDVLKELVLLRVNHRKKLYDAEVAATQARLDGVAAIEAAKGEDAFRELLKAKKNQLKVLQAAAQPDQAAIIAKQDEISALTIQYEQQVAEKRRAALVLAQQEEVALLEKQGKDSLDLRLKFAEQLLAGDRDGTEKQRAQREADYQALLLLQIEYNNREQAIRDANRAQQQGLDEADADIKNRFMAAAGEKAIDLYTEGLGKGAKKGADLGRSILIGLFGVKPEDVEAVKASLNAAFADIAQSVSGAVSAMLTEGLNAADAKIQEAQTRLGELDSQLSAVTSKRQADEQALAESSGAKRDFLLGKLEKERAEEQRLTSEKAKAAKQEQAAAKEKARLQKEQNQLSAASTAVEALLLGIKAAQTLVDIASKGKFGIDNIALAVAAAATLGTGIFAMKSAAATFQDGTGALGSNGVLRGPSHQGGGIALFSRYGHFYGEAEGGEAITPTDATLRNAGALELIRTAGRTRTLTPNDFAASFQNLPYHVIPPPAGYYPGHYASGGTLPSVGGLASGGGASAVSVDALRADVQQTNALLQQMLRHTASTADSNKAIAEKPPIVPDHETALRYRYLASEVDDAQAMAEL</sequence>
<evidence type="ECO:0000256" key="1">
    <source>
        <dbReference type="SAM" id="Coils"/>
    </source>
</evidence>
<keyword evidence="2" id="KW-1133">Transmembrane helix</keyword>
<keyword evidence="1" id="KW-0175">Coiled coil</keyword>
<organism evidence="3 4">
    <name type="scientific">Hymenobacter arizonensis</name>
    <name type="common">Siccationidurans arizonensis</name>
    <dbReference type="NCBI Taxonomy" id="1227077"/>
    <lineage>
        <taxon>Bacteria</taxon>
        <taxon>Pseudomonadati</taxon>
        <taxon>Bacteroidota</taxon>
        <taxon>Cytophagia</taxon>
        <taxon>Cytophagales</taxon>
        <taxon>Hymenobacteraceae</taxon>
        <taxon>Hymenobacter</taxon>
    </lineage>
</organism>
<keyword evidence="2" id="KW-0472">Membrane</keyword>
<accession>A0A1I5T8F8</accession>